<gene>
    <name evidence="1" type="ORF">HCT48_07895</name>
</gene>
<evidence type="ECO:0000313" key="1">
    <source>
        <dbReference type="EMBL" id="NIZ70127.1"/>
    </source>
</evidence>
<dbReference type="Pfam" id="PF14305">
    <property type="entry name" value="ATPgrasp_TupA"/>
    <property type="match status" value="1"/>
</dbReference>
<dbReference type="AlphaFoldDB" id="A0A968GJD6"/>
<keyword evidence="2" id="KW-1185">Reference proteome</keyword>
<evidence type="ECO:0000313" key="2">
    <source>
        <dbReference type="Proteomes" id="UP000778951"/>
    </source>
</evidence>
<evidence type="ECO:0008006" key="3">
    <source>
        <dbReference type="Google" id="ProtNLM"/>
    </source>
</evidence>
<dbReference type="Proteomes" id="UP000778951">
    <property type="component" value="Unassembled WGS sequence"/>
</dbReference>
<comment type="caution">
    <text evidence="1">The sequence shown here is derived from an EMBL/GenBank/DDBJ whole genome shotgun (WGS) entry which is preliminary data.</text>
</comment>
<organism evidence="1 2">
    <name type="scientific">Entomospira culicis</name>
    <dbReference type="NCBI Taxonomy" id="2719989"/>
    <lineage>
        <taxon>Bacteria</taxon>
        <taxon>Pseudomonadati</taxon>
        <taxon>Spirochaetota</taxon>
        <taxon>Spirochaetia</taxon>
        <taxon>Spirochaetales</taxon>
        <taxon>Spirochaetaceae</taxon>
        <taxon>Entomospira</taxon>
    </lineage>
</organism>
<dbReference type="RefSeq" id="WP_167696379.1">
    <property type="nucleotide sequence ID" value="NZ_CP118182.1"/>
</dbReference>
<dbReference type="EMBL" id="JAATLM010000002">
    <property type="protein sequence ID" value="NIZ70127.1"/>
    <property type="molecule type" value="Genomic_DNA"/>
</dbReference>
<reference evidence="1" key="1">
    <citation type="submission" date="2020-03" db="EMBL/GenBank/DDBJ databases">
        <title>Spirochaetal bacteria isolated from arthropods constitute a novel genus Entomospira genus novum within the order Spirochaetales.</title>
        <authorList>
            <person name="Grana-Miraglia L."/>
            <person name="Sikutova S."/>
            <person name="Fingerle V."/>
            <person name="Sing A."/>
            <person name="Castillo-Ramirez S."/>
            <person name="Margos G."/>
            <person name="Rudolf I."/>
        </authorList>
    </citation>
    <scope>NUCLEOTIDE SEQUENCE</scope>
    <source>
        <strain evidence="1">BR149</strain>
    </source>
</reference>
<name>A0A968GJD6_9SPIO</name>
<dbReference type="InterPro" id="IPR029465">
    <property type="entry name" value="ATPgrasp_TupA"/>
</dbReference>
<proteinExistence type="predicted"/>
<accession>A0A968GJD6</accession>
<sequence length="162" mass="18990">MGRLELGGRSRLCTRVRRDCKQLGNGEALIDYKFHMFKQPDGSFQYMFYLNDDLNIGYQGNQNIYRYQLFVNQLNQPTKLASHANFDAKVHQHQLPALNQMLDFSKKLMTELDYARIDWYYIDGKIYFGEITLTPSAGANFRYGEQLDKELGAMWHYNPSSH</sequence>
<protein>
    <recommendedName>
        <fullName evidence="3">TupA-like ATPgrasp</fullName>
    </recommendedName>
</protein>